<accession>A0A4Y2TIG9</accession>
<dbReference type="InterPro" id="IPR050951">
    <property type="entry name" value="Retrovirus_Pol_polyprotein"/>
</dbReference>
<evidence type="ECO:0000259" key="2">
    <source>
        <dbReference type="Pfam" id="PF17919"/>
    </source>
</evidence>
<dbReference type="InterPro" id="IPR043502">
    <property type="entry name" value="DNA/RNA_pol_sf"/>
</dbReference>
<name>A0A4Y2TIG9_ARAVE</name>
<dbReference type="EMBL" id="BGPR01028218">
    <property type="protein sequence ID" value="GBN99246.1"/>
    <property type="molecule type" value="Genomic_DNA"/>
</dbReference>
<dbReference type="GO" id="GO:0003824">
    <property type="term" value="F:catalytic activity"/>
    <property type="evidence" value="ECO:0007669"/>
    <property type="project" value="UniProtKB-KW"/>
</dbReference>
<dbReference type="Gene3D" id="3.10.10.10">
    <property type="entry name" value="HIV Type 1 Reverse Transcriptase, subunit A, domain 1"/>
    <property type="match status" value="1"/>
</dbReference>
<feature type="domain" description="Reverse transcriptase/retrotransposon-derived protein RNase H-like" evidence="2">
    <location>
        <begin position="46"/>
        <end position="103"/>
    </location>
</feature>
<dbReference type="AlphaFoldDB" id="A0A4Y2TIG9"/>
<dbReference type="InterPro" id="IPR041577">
    <property type="entry name" value="RT_RNaseH_2"/>
</dbReference>
<dbReference type="Proteomes" id="UP000499080">
    <property type="component" value="Unassembled WGS sequence"/>
</dbReference>
<dbReference type="Gene3D" id="3.30.70.270">
    <property type="match status" value="1"/>
</dbReference>
<dbReference type="OrthoDB" id="420169at2759"/>
<reference evidence="3 4" key="1">
    <citation type="journal article" date="2019" name="Sci. Rep.">
        <title>Orb-weaving spider Araneus ventricosus genome elucidates the spidroin gene catalogue.</title>
        <authorList>
            <person name="Kono N."/>
            <person name="Nakamura H."/>
            <person name="Ohtoshi R."/>
            <person name="Moran D.A.P."/>
            <person name="Shinohara A."/>
            <person name="Yoshida Y."/>
            <person name="Fujiwara M."/>
            <person name="Mori M."/>
            <person name="Tomita M."/>
            <person name="Arakawa K."/>
        </authorList>
    </citation>
    <scope>NUCLEOTIDE SEQUENCE [LARGE SCALE GENOMIC DNA]</scope>
</reference>
<dbReference type="GO" id="GO:0071897">
    <property type="term" value="P:DNA biosynthetic process"/>
    <property type="evidence" value="ECO:0007669"/>
    <property type="project" value="UniProtKB-ARBA"/>
</dbReference>
<gene>
    <name evidence="3" type="ORF">AVEN_156536_1</name>
</gene>
<keyword evidence="1" id="KW-0511">Multifunctional enzyme</keyword>
<evidence type="ECO:0000313" key="4">
    <source>
        <dbReference type="Proteomes" id="UP000499080"/>
    </source>
</evidence>
<dbReference type="SUPFAM" id="SSF56672">
    <property type="entry name" value="DNA/RNA polymerases"/>
    <property type="match status" value="1"/>
</dbReference>
<evidence type="ECO:0000313" key="3">
    <source>
        <dbReference type="EMBL" id="GBN99246.1"/>
    </source>
</evidence>
<sequence length="109" mass="12319">MDALNGSQWFTTLDLKTGYWQVEIRREDREKTPFTTGQGLWQSKADKCEKSFNSLKQALTPSPILTYPRIDKDLILDTDASNEGIGALLSQNIGNEERVIECVLQKELG</sequence>
<comment type="caution">
    <text evidence="3">The sequence shown here is derived from an EMBL/GenBank/DDBJ whole genome shotgun (WGS) entry which is preliminary data.</text>
</comment>
<keyword evidence="4" id="KW-1185">Reference proteome</keyword>
<dbReference type="Pfam" id="PF17919">
    <property type="entry name" value="RT_RNaseH_2"/>
    <property type="match status" value="1"/>
</dbReference>
<organism evidence="3 4">
    <name type="scientific">Araneus ventricosus</name>
    <name type="common">Orbweaver spider</name>
    <name type="synonym">Epeira ventricosa</name>
    <dbReference type="NCBI Taxonomy" id="182803"/>
    <lineage>
        <taxon>Eukaryota</taxon>
        <taxon>Metazoa</taxon>
        <taxon>Ecdysozoa</taxon>
        <taxon>Arthropoda</taxon>
        <taxon>Chelicerata</taxon>
        <taxon>Arachnida</taxon>
        <taxon>Araneae</taxon>
        <taxon>Araneomorphae</taxon>
        <taxon>Entelegynae</taxon>
        <taxon>Araneoidea</taxon>
        <taxon>Araneidae</taxon>
        <taxon>Araneus</taxon>
    </lineage>
</organism>
<protein>
    <recommendedName>
        <fullName evidence="2">Reverse transcriptase/retrotransposon-derived protein RNase H-like domain-containing protein</fullName>
    </recommendedName>
</protein>
<dbReference type="PANTHER" id="PTHR37984">
    <property type="entry name" value="PROTEIN CBG26694"/>
    <property type="match status" value="1"/>
</dbReference>
<dbReference type="InterPro" id="IPR043128">
    <property type="entry name" value="Rev_trsase/Diguanyl_cyclase"/>
</dbReference>
<evidence type="ECO:0000256" key="1">
    <source>
        <dbReference type="ARBA" id="ARBA00023268"/>
    </source>
</evidence>
<proteinExistence type="predicted"/>
<dbReference type="PANTHER" id="PTHR37984:SF5">
    <property type="entry name" value="PROTEIN NYNRIN-LIKE"/>
    <property type="match status" value="1"/>
</dbReference>